<feature type="non-terminal residue" evidence="1">
    <location>
        <position position="1"/>
    </location>
</feature>
<protein>
    <recommendedName>
        <fullName evidence="3">Lipoprotein LpqB beta-propeller domain-containing protein</fullName>
    </recommendedName>
</protein>
<reference evidence="1" key="1">
    <citation type="submission" date="2023-06" db="EMBL/GenBank/DDBJ databases">
        <title>Draft genome sequence of Nocardioides sp. SOB77.</title>
        <authorList>
            <person name="Zhang G."/>
        </authorList>
    </citation>
    <scope>NUCLEOTIDE SEQUENCE</scope>
    <source>
        <strain evidence="1">SOB77</strain>
    </source>
</reference>
<keyword evidence="2" id="KW-1185">Reference proteome</keyword>
<dbReference type="RefSeq" id="WP_300955363.1">
    <property type="nucleotide sequence ID" value="NZ_JAUHJQ010000174.1"/>
</dbReference>
<proteinExistence type="predicted"/>
<sequence>GPDGTRSKRRAADLPEITDAAALSGDGSVLAVGTQASYDLVTLRLDRDEVSTRSGETSGDGSWSVRPLGWVGDTVLVQRTPPASGDEGRLSL</sequence>
<dbReference type="EMBL" id="JAUHJQ010000174">
    <property type="protein sequence ID" value="MDN4175977.1"/>
    <property type="molecule type" value="Genomic_DNA"/>
</dbReference>
<comment type="caution">
    <text evidence="1">The sequence shown here is derived from an EMBL/GenBank/DDBJ whole genome shotgun (WGS) entry which is preliminary data.</text>
</comment>
<evidence type="ECO:0000313" key="1">
    <source>
        <dbReference type="EMBL" id="MDN4175977.1"/>
    </source>
</evidence>
<dbReference type="Proteomes" id="UP001168620">
    <property type="component" value="Unassembled WGS sequence"/>
</dbReference>
<accession>A0ABT8FP43</accession>
<name>A0ABT8FP43_9ACTN</name>
<evidence type="ECO:0000313" key="2">
    <source>
        <dbReference type="Proteomes" id="UP001168620"/>
    </source>
</evidence>
<feature type="non-terminal residue" evidence="1">
    <location>
        <position position="92"/>
    </location>
</feature>
<evidence type="ECO:0008006" key="3">
    <source>
        <dbReference type="Google" id="ProtNLM"/>
    </source>
</evidence>
<gene>
    <name evidence="1" type="ORF">QWY28_23735</name>
</gene>
<organism evidence="1 2">
    <name type="scientific">Nocardioides oceani</name>
    <dbReference type="NCBI Taxonomy" id="3058369"/>
    <lineage>
        <taxon>Bacteria</taxon>
        <taxon>Bacillati</taxon>
        <taxon>Actinomycetota</taxon>
        <taxon>Actinomycetes</taxon>
        <taxon>Propionibacteriales</taxon>
        <taxon>Nocardioidaceae</taxon>
        <taxon>Nocardioides</taxon>
    </lineage>
</organism>